<accession>A0ABV8WPG9</accession>
<keyword evidence="1" id="KW-0472">Membrane</keyword>
<proteinExistence type="predicted"/>
<organism evidence="2 3">
    <name type="scientific">Arthrobacter sedimenti</name>
    <dbReference type="NCBI Taxonomy" id="2694931"/>
    <lineage>
        <taxon>Bacteria</taxon>
        <taxon>Bacillati</taxon>
        <taxon>Actinomycetota</taxon>
        <taxon>Actinomycetes</taxon>
        <taxon>Micrococcales</taxon>
        <taxon>Micrococcaceae</taxon>
        <taxon>Arthrobacter</taxon>
    </lineage>
</organism>
<evidence type="ECO:0000256" key="1">
    <source>
        <dbReference type="SAM" id="Phobius"/>
    </source>
</evidence>
<reference evidence="3" key="1">
    <citation type="journal article" date="2019" name="Int. J. Syst. Evol. Microbiol.">
        <title>The Global Catalogue of Microorganisms (GCM) 10K type strain sequencing project: providing services to taxonomists for standard genome sequencing and annotation.</title>
        <authorList>
            <consortium name="The Broad Institute Genomics Platform"/>
            <consortium name="The Broad Institute Genome Sequencing Center for Infectious Disease"/>
            <person name="Wu L."/>
            <person name="Ma J."/>
        </authorList>
    </citation>
    <scope>NUCLEOTIDE SEQUENCE [LARGE SCALE GENOMIC DNA]</scope>
    <source>
        <strain evidence="3">PJ61</strain>
    </source>
</reference>
<feature type="transmembrane region" description="Helical" evidence="1">
    <location>
        <begin position="63"/>
        <end position="88"/>
    </location>
</feature>
<sequence length="98" mass="10748">MDEDRKPLTAAAEEPAEDVLRSGPKLNPFIGVLWLVVAVLVVGGVAFLLNAPLSVSMTDRVSMAYVLFSFATPAVFLGILTFLGLMFWHAGQWQRRRG</sequence>
<evidence type="ECO:0008006" key="4">
    <source>
        <dbReference type="Google" id="ProtNLM"/>
    </source>
</evidence>
<dbReference type="EMBL" id="JBHSDQ010000009">
    <property type="protein sequence ID" value="MFC4397984.1"/>
    <property type="molecule type" value="Genomic_DNA"/>
</dbReference>
<protein>
    <recommendedName>
        <fullName evidence="4">DUF1049 domain-containing protein</fullName>
    </recommendedName>
</protein>
<keyword evidence="3" id="KW-1185">Reference proteome</keyword>
<keyword evidence="1" id="KW-1133">Transmembrane helix</keyword>
<feature type="transmembrane region" description="Helical" evidence="1">
    <location>
        <begin position="29"/>
        <end position="51"/>
    </location>
</feature>
<name>A0ABV8WPG9_9MICC</name>
<comment type="caution">
    <text evidence="2">The sequence shown here is derived from an EMBL/GenBank/DDBJ whole genome shotgun (WGS) entry which is preliminary data.</text>
</comment>
<gene>
    <name evidence="2" type="ORF">ACFO0G_17955</name>
</gene>
<evidence type="ECO:0000313" key="2">
    <source>
        <dbReference type="EMBL" id="MFC4397984.1"/>
    </source>
</evidence>
<keyword evidence="1" id="KW-0812">Transmembrane</keyword>
<dbReference type="Proteomes" id="UP001595778">
    <property type="component" value="Unassembled WGS sequence"/>
</dbReference>
<evidence type="ECO:0000313" key="3">
    <source>
        <dbReference type="Proteomes" id="UP001595778"/>
    </source>
</evidence>
<dbReference type="RefSeq" id="WP_376979327.1">
    <property type="nucleotide sequence ID" value="NZ_JBHSDQ010000009.1"/>
</dbReference>